<organism evidence="1 2">
    <name type="scientific">Priestia megaterium (strain WSH-002)</name>
    <name type="common">Bacillus megaterium</name>
    <dbReference type="NCBI Taxonomy" id="1006007"/>
    <lineage>
        <taxon>Bacteria</taxon>
        <taxon>Bacillati</taxon>
        <taxon>Bacillota</taxon>
        <taxon>Bacilli</taxon>
        <taxon>Bacillales</taxon>
        <taxon>Bacillaceae</taxon>
        <taxon>Priestia</taxon>
    </lineage>
</organism>
<evidence type="ECO:0000313" key="2">
    <source>
        <dbReference type="Proteomes" id="UP000001283"/>
    </source>
</evidence>
<accession>A0A8D3X4J2</accession>
<dbReference type="EMBL" id="CP003017">
    <property type="protein sequence ID" value="AEN90780.1"/>
    <property type="molecule type" value="Genomic_DNA"/>
</dbReference>
<name>A0A8D3X4J2_PRIMW</name>
<dbReference type="AlphaFoldDB" id="A0A8D3X4J2"/>
<evidence type="ECO:0000313" key="1">
    <source>
        <dbReference type="EMBL" id="AEN90780.1"/>
    </source>
</evidence>
<reference evidence="1 2" key="1">
    <citation type="journal article" date="2011" name="J. Bacteriol.">
        <title>Complete genome sequence of the industrial strain Bacillus megaterium WSH-002.</title>
        <authorList>
            <person name="Liu L."/>
            <person name="Li Y."/>
            <person name="Zhang J."/>
            <person name="Zou W."/>
            <person name="Zhou Z."/>
            <person name="Liu J."/>
            <person name="Li X."/>
            <person name="Wang L."/>
            <person name="Chen J."/>
        </authorList>
    </citation>
    <scope>NUCLEOTIDE SEQUENCE [LARGE SCALE GENOMIC DNA]</scope>
    <source>
        <strain evidence="1 2">WSH-002</strain>
    </source>
</reference>
<dbReference type="Proteomes" id="UP000001283">
    <property type="component" value="Chromosome"/>
</dbReference>
<protein>
    <submittedName>
        <fullName evidence="1">Uncharacterized protein</fullName>
    </submittedName>
</protein>
<dbReference type="KEGG" id="bmh:BMWSH_3899"/>
<sequence>MCFFFAELIGFSDWDTESLNVSYGQVGSVGNHAFFFIS</sequence>
<proteinExistence type="predicted"/>
<gene>
    <name evidence="1" type="ORF">BMWSH_3899</name>
</gene>